<dbReference type="RefSeq" id="WP_066348936.1">
    <property type="nucleotide sequence ID" value="NZ_CBCSFJ010000047.1"/>
</dbReference>
<dbReference type="Proteomes" id="UP000092213">
    <property type="component" value="Chromosome"/>
</dbReference>
<dbReference type="STRING" id="463025.BAU08_11455"/>
<dbReference type="OrthoDB" id="9801101at2"/>
<evidence type="ECO:0000259" key="3">
    <source>
        <dbReference type="PROSITE" id="PS50110"/>
    </source>
</evidence>
<sequence length="130" mass="13915">MTATILVADDSATMRMIVQATLTGAGWKVLAAGNGKDALALAMEQAEPVDLVVSDWNMPVMGGLDLIRGLRQVDRYEEVPVLVLTTEDDVESKTAARDLGVCGWLQKPVDPDLLIEMASELLGQPGEPSH</sequence>
<evidence type="ECO:0000256" key="2">
    <source>
        <dbReference type="PROSITE-ProRule" id="PRU00169"/>
    </source>
</evidence>
<evidence type="ECO:0000313" key="6">
    <source>
        <dbReference type="Proteomes" id="UP000091897"/>
    </source>
</evidence>
<dbReference type="InterPro" id="IPR011006">
    <property type="entry name" value="CheY-like_superfamily"/>
</dbReference>
<accession>A0A193FHR2</accession>
<dbReference type="KEGG" id="bbro:BAU06_11255"/>
<dbReference type="EMBL" id="CP016171">
    <property type="protein sequence ID" value="ANN71860.1"/>
    <property type="molecule type" value="Genomic_DNA"/>
</dbReference>
<name>A0A193FHR2_9BORD</name>
<evidence type="ECO:0000313" key="7">
    <source>
        <dbReference type="Proteomes" id="UP000092213"/>
    </source>
</evidence>
<gene>
    <name evidence="4" type="ORF">BAU06_11255</name>
    <name evidence="5" type="ORF">BAU08_11455</name>
</gene>
<dbReference type="EMBL" id="CP016170">
    <property type="protein sequence ID" value="ANN66783.1"/>
    <property type="molecule type" value="Genomic_DNA"/>
</dbReference>
<dbReference type="SUPFAM" id="SSF52172">
    <property type="entry name" value="CheY-like"/>
    <property type="match status" value="1"/>
</dbReference>
<dbReference type="PANTHER" id="PTHR44591">
    <property type="entry name" value="STRESS RESPONSE REGULATOR PROTEIN 1"/>
    <property type="match status" value="1"/>
</dbReference>
<dbReference type="SMART" id="SM00448">
    <property type="entry name" value="REC"/>
    <property type="match status" value="1"/>
</dbReference>
<evidence type="ECO:0000313" key="4">
    <source>
        <dbReference type="EMBL" id="ANN66783.1"/>
    </source>
</evidence>
<organism evidence="5 7">
    <name type="scientific">Bordetella bronchialis</name>
    <dbReference type="NCBI Taxonomy" id="463025"/>
    <lineage>
        <taxon>Bacteria</taxon>
        <taxon>Pseudomonadati</taxon>
        <taxon>Pseudomonadota</taxon>
        <taxon>Betaproteobacteria</taxon>
        <taxon>Burkholderiales</taxon>
        <taxon>Alcaligenaceae</taxon>
        <taxon>Bordetella</taxon>
    </lineage>
</organism>
<dbReference type="Proteomes" id="UP000091897">
    <property type="component" value="Chromosome"/>
</dbReference>
<dbReference type="Pfam" id="PF00072">
    <property type="entry name" value="Response_reg"/>
    <property type="match status" value="1"/>
</dbReference>
<evidence type="ECO:0000313" key="5">
    <source>
        <dbReference type="EMBL" id="ANN71860.1"/>
    </source>
</evidence>
<reference evidence="6 7" key="1">
    <citation type="submission" date="2016-06" db="EMBL/GenBank/DDBJ databases">
        <title>Complete genome sequences of Bordetella bronchialis and Bordetella flabilis.</title>
        <authorList>
            <person name="LiPuma J.J."/>
            <person name="Spilker T."/>
        </authorList>
    </citation>
    <scope>NUCLEOTIDE SEQUENCE [LARGE SCALE GENOMIC DNA]</scope>
    <source>
        <strain evidence="5 7">AU17976</strain>
        <strain evidence="4 6">AU3182</strain>
    </source>
</reference>
<dbReference type="InterPro" id="IPR001789">
    <property type="entry name" value="Sig_transdc_resp-reg_receiver"/>
</dbReference>
<dbReference type="AlphaFoldDB" id="A0A193FHR2"/>
<dbReference type="InterPro" id="IPR050595">
    <property type="entry name" value="Bact_response_regulator"/>
</dbReference>
<proteinExistence type="predicted"/>
<keyword evidence="6" id="KW-1185">Reference proteome</keyword>
<dbReference type="Gene3D" id="3.40.50.2300">
    <property type="match status" value="1"/>
</dbReference>
<protein>
    <submittedName>
        <fullName evidence="5">Two-component system response regulator</fullName>
    </submittedName>
</protein>
<dbReference type="PANTHER" id="PTHR44591:SF25">
    <property type="entry name" value="CHEMOTAXIS TWO-COMPONENT RESPONSE REGULATOR"/>
    <property type="match status" value="1"/>
</dbReference>
<feature type="modified residue" description="4-aspartylphosphate" evidence="2">
    <location>
        <position position="55"/>
    </location>
</feature>
<dbReference type="GO" id="GO:0000160">
    <property type="term" value="P:phosphorelay signal transduction system"/>
    <property type="evidence" value="ECO:0007669"/>
    <property type="project" value="InterPro"/>
</dbReference>
<evidence type="ECO:0000256" key="1">
    <source>
        <dbReference type="ARBA" id="ARBA00022553"/>
    </source>
</evidence>
<feature type="domain" description="Response regulatory" evidence="3">
    <location>
        <begin position="4"/>
        <end position="122"/>
    </location>
</feature>
<dbReference type="PROSITE" id="PS50110">
    <property type="entry name" value="RESPONSE_REGULATORY"/>
    <property type="match status" value="1"/>
</dbReference>
<keyword evidence="1 2" id="KW-0597">Phosphoprotein</keyword>